<dbReference type="PANTHER" id="PTHR40089:SF1">
    <property type="entry name" value="ETHANOLAMINE PERMEASE EUTH-RELATED"/>
    <property type="match status" value="1"/>
</dbReference>
<comment type="caution">
    <text evidence="2">The sequence shown here is derived from an EMBL/GenBank/DDBJ whole genome shotgun (WGS) entry which is preliminary data.</text>
</comment>
<protein>
    <submittedName>
        <fullName evidence="2">Ethanolamine utilization protein EutH</fullName>
    </submittedName>
</protein>
<keyword evidence="1" id="KW-0472">Membrane</keyword>
<dbReference type="PANTHER" id="PTHR40089">
    <property type="entry name" value="ETHANOLAMINE UTILIZATION PROTEIN EUTH"/>
    <property type="match status" value="1"/>
</dbReference>
<feature type="transmembrane region" description="Helical" evidence="1">
    <location>
        <begin position="160"/>
        <end position="182"/>
    </location>
</feature>
<dbReference type="Proteomes" id="UP000886886">
    <property type="component" value="Unassembled WGS sequence"/>
</dbReference>
<feature type="transmembrane region" description="Helical" evidence="1">
    <location>
        <begin position="135"/>
        <end position="154"/>
    </location>
</feature>
<sequence>MNLFIAILLVFALAGLCDKIFGGRWHLASAFDQGLNTMGSLCLSMSGIYCIAITFLNGQTALFQRLNEILPFDASILSGVLLAPDMGGFAIAGKIAASPELGMFSGLLLSSTLGCLLSFVLPIALGVLKEAETSLFMNGVLFGILTLPLGLFVGGWMLGLYIPVLIIHLCPVILLCLILAFALKLAPKFCLKALTILGLSIRILGLLLFAYLAAGIFFPQISVVEDTLLLEALVIVLKITVVVCGSMVAVQLALTHCKGILRRTADVLHVNEYAAIGLFISLATSISMLPLYEKMDRRGKLLNAAFSVSGAFCLGGQLAFVSSVADSSSVTAYLVCKLVGGIAAVLVLYRRDG</sequence>
<dbReference type="GO" id="GO:0034228">
    <property type="term" value="F:ethanolamine transmembrane transporter activity"/>
    <property type="evidence" value="ECO:0007669"/>
    <property type="project" value="InterPro"/>
</dbReference>
<dbReference type="InterPro" id="IPR007441">
    <property type="entry name" value="EutH"/>
</dbReference>
<feature type="transmembrane region" description="Helical" evidence="1">
    <location>
        <begin position="69"/>
        <end position="92"/>
    </location>
</feature>
<evidence type="ECO:0000313" key="2">
    <source>
        <dbReference type="EMBL" id="HIQ97822.1"/>
    </source>
</evidence>
<dbReference type="EMBL" id="DVFT01000220">
    <property type="protein sequence ID" value="HIQ97822.1"/>
    <property type="molecule type" value="Genomic_DNA"/>
</dbReference>
<reference evidence="2" key="1">
    <citation type="submission" date="2020-10" db="EMBL/GenBank/DDBJ databases">
        <authorList>
            <person name="Gilroy R."/>
        </authorList>
    </citation>
    <scope>NUCLEOTIDE SEQUENCE</scope>
    <source>
        <strain evidence="2">ChiSjej3B21-11622</strain>
    </source>
</reference>
<keyword evidence="1" id="KW-0812">Transmembrane</keyword>
<feature type="transmembrane region" description="Helical" evidence="1">
    <location>
        <begin position="330"/>
        <end position="349"/>
    </location>
</feature>
<gene>
    <name evidence="2" type="primary">eutH</name>
    <name evidence="2" type="ORF">IAB26_14835</name>
</gene>
<dbReference type="GO" id="GO:0005886">
    <property type="term" value="C:plasma membrane"/>
    <property type="evidence" value="ECO:0007669"/>
    <property type="project" value="TreeGrafter"/>
</dbReference>
<reference evidence="2" key="2">
    <citation type="journal article" date="2021" name="PeerJ">
        <title>Extensive microbial diversity within the chicken gut microbiome revealed by metagenomics and culture.</title>
        <authorList>
            <person name="Gilroy R."/>
            <person name="Ravi A."/>
            <person name="Getino M."/>
            <person name="Pursley I."/>
            <person name="Horton D.L."/>
            <person name="Alikhan N.F."/>
            <person name="Baker D."/>
            <person name="Gharbi K."/>
            <person name="Hall N."/>
            <person name="Watson M."/>
            <person name="Adriaenssens E.M."/>
            <person name="Foster-Nyarko E."/>
            <person name="Jarju S."/>
            <person name="Secka A."/>
            <person name="Antonio M."/>
            <person name="Oren A."/>
            <person name="Chaudhuri R.R."/>
            <person name="La Ragione R."/>
            <person name="Hildebrand F."/>
            <person name="Pallen M.J."/>
        </authorList>
    </citation>
    <scope>NUCLEOTIDE SEQUENCE</scope>
    <source>
        <strain evidence="2">ChiSjej3B21-11622</strain>
    </source>
</reference>
<feature type="transmembrane region" description="Helical" evidence="1">
    <location>
        <begin position="230"/>
        <end position="254"/>
    </location>
</feature>
<evidence type="ECO:0000256" key="1">
    <source>
        <dbReference type="SAM" id="Phobius"/>
    </source>
</evidence>
<name>A0A9D1D252_9FIRM</name>
<keyword evidence="1" id="KW-1133">Transmembrane helix</keyword>
<proteinExistence type="predicted"/>
<feature type="transmembrane region" description="Helical" evidence="1">
    <location>
        <begin position="194"/>
        <end position="218"/>
    </location>
</feature>
<dbReference type="Pfam" id="PF04346">
    <property type="entry name" value="EutH"/>
    <property type="match status" value="1"/>
</dbReference>
<evidence type="ECO:0000313" key="3">
    <source>
        <dbReference type="Proteomes" id="UP000886886"/>
    </source>
</evidence>
<feature type="transmembrane region" description="Helical" evidence="1">
    <location>
        <begin position="35"/>
        <end position="57"/>
    </location>
</feature>
<dbReference type="AlphaFoldDB" id="A0A9D1D252"/>
<accession>A0A9D1D252</accession>
<feature type="transmembrane region" description="Helical" evidence="1">
    <location>
        <begin position="301"/>
        <end position="324"/>
    </location>
</feature>
<organism evidence="2 3">
    <name type="scientific">Candidatus Limivivens merdigallinarum</name>
    <dbReference type="NCBI Taxonomy" id="2840859"/>
    <lineage>
        <taxon>Bacteria</taxon>
        <taxon>Bacillati</taxon>
        <taxon>Bacillota</taxon>
        <taxon>Clostridia</taxon>
        <taxon>Lachnospirales</taxon>
        <taxon>Lachnospiraceae</taxon>
        <taxon>Lachnospiraceae incertae sedis</taxon>
        <taxon>Candidatus Limivivens</taxon>
    </lineage>
</organism>
<feature type="transmembrane region" description="Helical" evidence="1">
    <location>
        <begin position="104"/>
        <end position="128"/>
    </location>
</feature>